<dbReference type="Gene3D" id="3.50.90.10">
    <property type="entry name" value="YerB-like"/>
    <property type="match status" value="1"/>
</dbReference>
<evidence type="ECO:0000259" key="3">
    <source>
        <dbReference type="Pfam" id="PF17479"/>
    </source>
</evidence>
<evidence type="ECO:0008006" key="6">
    <source>
        <dbReference type="Google" id="ProtNLM"/>
    </source>
</evidence>
<dbReference type="InterPro" id="IPR023158">
    <property type="entry name" value="YerB-like_sf"/>
</dbReference>
<comment type="caution">
    <text evidence="4">The sequence shown here is derived from an EMBL/GenBank/DDBJ whole genome shotgun (WGS) entry which is preliminary data.</text>
</comment>
<name>A0A2H0BHT7_9BACT</name>
<dbReference type="Pfam" id="PF11258">
    <property type="entry name" value="DUF3048"/>
    <property type="match status" value="1"/>
</dbReference>
<sequence>MRTGAVGRRKESFRKGSLMEKLKTIIQTKTFMIVVSFVGLFLLSTGVSVLVFSRVSSKSVVPQTGSAPKPKIDPSLPKTEACPINGEKFTKQEKDIWEKRRPIVAMIENHIASRSQSGLSRSDIVYEIVAEGGITRFLTVFYCGVAADDYTIGPVRSARVYYINYAAEYGTNPLFVHWGGANNICDNCPGGVKPSGDINSKVDAYKLLEKIGWINGQWGSDMNGATNTGYPALLTDDRRMDLDVEHQKIGRTDEIYAEATKRGFEFEDKNGVAWNKSYTSWKFIDDKTVSPTASDISLNFWTSMPGYDVEWKYDTANNRYLRFNGGKEHKDLENGEQLSAKNVVVIFAKEEGRVDKELHLFYTTIGTGKALVFQNGQVSEGAWSKASATGRTKFTDKAGKEISFVRGRIWIEVVPVGNEVKY</sequence>
<dbReference type="InterPro" id="IPR021416">
    <property type="entry name" value="DUF3048_N"/>
</dbReference>
<dbReference type="EMBL" id="PCSV01000016">
    <property type="protein sequence ID" value="PIP57242.1"/>
    <property type="molecule type" value="Genomic_DNA"/>
</dbReference>
<evidence type="ECO:0000313" key="4">
    <source>
        <dbReference type="EMBL" id="PIP57242.1"/>
    </source>
</evidence>
<dbReference type="Proteomes" id="UP000230759">
    <property type="component" value="Unassembled WGS sequence"/>
</dbReference>
<evidence type="ECO:0000313" key="5">
    <source>
        <dbReference type="Proteomes" id="UP000230759"/>
    </source>
</evidence>
<keyword evidence="1" id="KW-0812">Transmembrane</keyword>
<dbReference type="Pfam" id="PF17479">
    <property type="entry name" value="DUF3048_C"/>
    <property type="match status" value="1"/>
</dbReference>
<protein>
    <recommendedName>
        <fullName evidence="6">DUF3048 domain-containing protein</fullName>
    </recommendedName>
</protein>
<feature type="domain" description="DUF3048" evidence="3">
    <location>
        <begin position="307"/>
        <end position="411"/>
    </location>
</feature>
<dbReference type="SUPFAM" id="SSF159774">
    <property type="entry name" value="YerB-like"/>
    <property type="match status" value="1"/>
</dbReference>
<dbReference type="AlphaFoldDB" id="A0A2H0BHT7"/>
<evidence type="ECO:0000259" key="2">
    <source>
        <dbReference type="Pfam" id="PF11258"/>
    </source>
</evidence>
<feature type="domain" description="DUF3048" evidence="2">
    <location>
        <begin position="98"/>
        <end position="185"/>
    </location>
</feature>
<feature type="transmembrane region" description="Helical" evidence="1">
    <location>
        <begin position="31"/>
        <end position="52"/>
    </location>
</feature>
<reference evidence="4 5" key="1">
    <citation type="submission" date="2017-09" db="EMBL/GenBank/DDBJ databases">
        <title>Depth-based differentiation of microbial function through sediment-hosted aquifers and enrichment of novel symbionts in the deep terrestrial subsurface.</title>
        <authorList>
            <person name="Probst A.J."/>
            <person name="Ladd B."/>
            <person name="Jarett J.K."/>
            <person name="Geller-Mcgrath D.E."/>
            <person name="Sieber C.M."/>
            <person name="Emerson J.B."/>
            <person name="Anantharaman K."/>
            <person name="Thomas B.C."/>
            <person name="Malmstrom R."/>
            <person name="Stieglmeier M."/>
            <person name="Klingl A."/>
            <person name="Woyke T."/>
            <person name="Ryan C.M."/>
            <person name="Banfield J.F."/>
        </authorList>
    </citation>
    <scope>NUCLEOTIDE SEQUENCE [LARGE SCALE GENOMIC DNA]</scope>
    <source>
        <strain evidence="4">CG22_combo_CG10-13_8_21_14_all_45_10</strain>
    </source>
</reference>
<proteinExistence type="predicted"/>
<gene>
    <name evidence="4" type="ORF">COX04_00600</name>
</gene>
<dbReference type="InterPro" id="IPR035328">
    <property type="entry name" value="DUF3048_C"/>
</dbReference>
<organism evidence="4 5">
    <name type="scientific">Candidatus Woesebacteria bacterium CG22_combo_CG10-13_8_21_14_all_45_10</name>
    <dbReference type="NCBI Taxonomy" id="1975060"/>
    <lineage>
        <taxon>Bacteria</taxon>
        <taxon>Candidatus Woeseibacteriota</taxon>
    </lineage>
</organism>
<accession>A0A2H0BHT7</accession>
<keyword evidence="1" id="KW-0472">Membrane</keyword>
<keyword evidence="1" id="KW-1133">Transmembrane helix</keyword>
<evidence type="ECO:0000256" key="1">
    <source>
        <dbReference type="SAM" id="Phobius"/>
    </source>
</evidence>